<organism evidence="2 3">
    <name type="scientific">Trichonephila clavata</name>
    <name type="common">Joro spider</name>
    <name type="synonym">Nephila clavata</name>
    <dbReference type="NCBI Taxonomy" id="2740835"/>
    <lineage>
        <taxon>Eukaryota</taxon>
        <taxon>Metazoa</taxon>
        <taxon>Ecdysozoa</taxon>
        <taxon>Arthropoda</taxon>
        <taxon>Chelicerata</taxon>
        <taxon>Arachnida</taxon>
        <taxon>Araneae</taxon>
        <taxon>Araneomorphae</taxon>
        <taxon>Entelegynae</taxon>
        <taxon>Araneoidea</taxon>
        <taxon>Nephilidae</taxon>
        <taxon>Trichonephila</taxon>
    </lineage>
</organism>
<proteinExistence type="predicted"/>
<feature type="coiled-coil region" evidence="1">
    <location>
        <begin position="121"/>
        <end position="155"/>
    </location>
</feature>
<gene>
    <name evidence="2" type="primary">NCL1_10704</name>
    <name evidence="2" type="ORF">TNCT_243861</name>
</gene>
<name>A0A8X6I1N1_TRICU</name>
<protein>
    <submittedName>
        <fullName evidence="2">Uncharacterized protein</fullName>
    </submittedName>
</protein>
<feature type="coiled-coil region" evidence="1">
    <location>
        <begin position="22"/>
        <end position="63"/>
    </location>
</feature>
<dbReference type="AlphaFoldDB" id="A0A8X6I1N1"/>
<sequence length="386" mass="45520">MVKAKAKKKVRLAVKAKKPTAKKAFEEKVAKLKEELKNVSENLEEEESVLKELKQQHNEELTSKEACAEYLKRVLLGTNENLVVAQERLQWLWDLTELAVQRGEYLTRNLERYCEVKRSIFLQQQSELEEKLSRLEDLRQKRSTQLNRLKQVEGNLETKISTDLKENRKDNKAHVDQLLQKREHFERIVDSYCSDSREVFERSLPVYAKHQLEENIRLRMECHDASENLLALQNQSRDLKQIHKTLNIETETQQSTKAHLKVLEDRLRDIYQCSLEEAAHLQKKYGSLQGDVKIIQSKIRNIGKKIARTEDKILNVKRILSDQDHYQKSLEKHFKEKQNENGLMSSKILRAGQMVKAKVREVKNINSDYDWDFLKQMRMLLENDSL</sequence>
<reference evidence="2" key="1">
    <citation type="submission" date="2020-07" db="EMBL/GenBank/DDBJ databases">
        <title>Multicomponent nature underlies the extraordinary mechanical properties of spider dragline silk.</title>
        <authorList>
            <person name="Kono N."/>
            <person name="Nakamura H."/>
            <person name="Mori M."/>
            <person name="Yoshida Y."/>
            <person name="Ohtoshi R."/>
            <person name="Malay A.D."/>
            <person name="Moran D.A.P."/>
            <person name="Tomita M."/>
            <person name="Numata K."/>
            <person name="Arakawa K."/>
        </authorList>
    </citation>
    <scope>NUCLEOTIDE SEQUENCE</scope>
</reference>
<comment type="caution">
    <text evidence="2">The sequence shown here is derived from an EMBL/GenBank/DDBJ whole genome shotgun (WGS) entry which is preliminary data.</text>
</comment>
<dbReference type="EMBL" id="BMAO01036892">
    <property type="protein sequence ID" value="GFR13804.1"/>
    <property type="molecule type" value="Genomic_DNA"/>
</dbReference>
<keyword evidence="1" id="KW-0175">Coiled coil</keyword>
<dbReference type="OrthoDB" id="6427711at2759"/>
<evidence type="ECO:0000313" key="2">
    <source>
        <dbReference type="EMBL" id="GFR13804.1"/>
    </source>
</evidence>
<accession>A0A8X6I1N1</accession>
<keyword evidence="3" id="KW-1185">Reference proteome</keyword>
<evidence type="ECO:0000313" key="3">
    <source>
        <dbReference type="Proteomes" id="UP000887116"/>
    </source>
</evidence>
<evidence type="ECO:0000256" key="1">
    <source>
        <dbReference type="SAM" id="Coils"/>
    </source>
</evidence>
<dbReference type="Proteomes" id="UP000887116">
    <property type="component" value="Unassembled WGS sequence"/>
</dbReference>